<evidence type="ECO:0000313" key="1">
    <source>
        <dbReference type="EMBL" id="EFA11432.1"/>
    </source>
</evidence>
<proteinExistence type="predicted"/>
<dbReference type="Proteomes" id="UP000007266">
    <property type="component" value="Linkage group 1"/>
</dbReference>
<sequence length="133" mass="16081">MGSFCSKVFEDDKREAKIIRVRLLVLLDELGPVQLLNVAVRDRKIYDVCKNDGELRQACIWAAVRRHHRERFVYEDVHNRTADYVLLMDDFIKVQDAEDEQRYLEEETSDQECIIRRRNRLAWERNLRRAIRF</sequence>
<dbReference type="PhylomeDB" id="D6W706"/>
<dbReference type="HOGENOM" id="CLU_2064476_0_0_1"/>
<protein>
    <submittedName>
        <fullName evidence="1">Uncharacterized protein</fullName>
    </submittedName>
</protein>
<dbReference type="EMBL" id="KQ971307">
    <property type="protein sequence ID" value="EFA11432.1"/>
    <property type="molecule type" value="Genomic_DNA"/>
</dbReference>
<evidence type="ECO:0000313" key="2">
    <source>
        <dbReference type="Proteomes" id="UP000007266"/>
    </source>
</evidence>
<name>D6W706_TRICA</name>
<gene>
    <name evidence="1" type="primary">AUGUSTUS-3.0.2_13610</name>
    <name evidence="1" type="ORF">TcasGA2_TC013610</name>
</gene>
<keyword evidence="2" id="KW-1185">Reference proteome</keyword>
<dbReference type="OrthoDB" id="6730979at2759"/>
<dbReference type="InParanoid" id="D6W706"/>
<organism evidence="1 2">
    <name type="scientific">Tribolium castaneum</name>
    <name type="common">Red flour beetle</name>
    <dbReference type="NCBI Taxonomy" id="7070"/>
    <lineage>
        <taxon>Eukaryota</taxon>
        <taxon>Metazoa</taxon>
        <taxon>Ecdysozoa</taxon>
        <taxon>Arthropoda</taxon>
        <taxon>Hexapoda</taxon>
        <taxon>Insecta</taxon>
        <taxon>Pterygota</taxon>
        <taxon>Neoptera</taxon>
        <taxon>Endopterygota</taxon>
        <taxon>Coleoptera</taxon>
        <taxon>Polyphaga</taxon>
        <taxon>Cucujiformia</taxon>
        <taxon>Tenebrionidae</taxon>
        <taxon>Tenebrionidae incertae sedis</taxon>
        <taxon>Tribolium</taxon>
    </lineage>
</organism>
<reference evidence="1 2" key="2">
    <citation type="journal article" date="2010" name="Nucleic Acids Res.">
        <title>BeetleBase in 2010: revisions to provide comprehensive genomic information for Tribolium castaneum.</title>
        <authorList>
            <person name="Kim H.S."/>
            <person name="Murphy T."/>
            <person name="Xia J."/>
            <person name="Caragea D."/>
            <person name="Park Y."/>
            <person name="Beeman R.W."/>
            <person name="Lorenzen M.D."/>
            <person name="Butcher S."/>
            <person name="Manak J.R."/>
            <person name="Brown S.J."/>
        </authorList>
    </citation>
    <scope>GENOME REANNOTATION</scope>
    <source>
        <strain evidence="1 2">Georgia GA2</strain>
    </source>
</reference>
<dbReference type="KEGG" id="tca:107399083"/>
<accession>D6W706</accession>
<reference evidence="1 2" key="1">
    <citation type="journal article" date="2008" name="Nature">
        <title>The genome of the model beetle and pest Tribolium castaneum.</title>
        <authorList>
            <consortium name="Tribolium Genome Sequencing Consortium"/>
            <person name="Richards S."/>
            <person name="Gibbs R.A."/>
            <person name="Weinstock G.M."/>
            <person name="Brown S.J."/>
            <person name="Denell R."/>
            <person name="Beeman R.W."/>
            <person name="Gibbs R."/>
            <person name="Beeman R.W."/>
            <person name="Brown S.J."/>
            <person name="Bucher G."/>
            <person name="Friedrich M."/>
            <person name="Grimmelikhuijzen C.J."/>
            <person name="Klingler M."/>
            <person name="Lorenzen M."/>
            <person name="Richards S."/>
            <person name="Roth S."/>
            <person name="Schroder R."/>
            <person name="Tautz D."/>
            <person name="Zdobnov E.M."/>
            <person name="Muzny D."/>
            <person name="Gibbs R.A."/>
            <person name="Weinstock G.M."/>
            <person name="Attaway T."/>
            <person name="Bell S."/>
            <person name="Buhay C.J."/>
            <person name="Chandrabose M.N."/>
            <person name="Chavez D."/>
            <person name="Clerk-Blankenburg K.P."/>
            <person name="Cree A."/>
            <person name="Dao M."/>
            <person name="Davis C."/>
            <person name="Chacko J."/>
            <person name="Dinh H."/>
            <person name="Dugan-Rocha S."/>
            <person name="Fowler G."/>
            <person name="Garner T.T."/>
            <person name="Garnes J."/>
            <person name="Gnirke A."/>
            <person name="Hawes A."/>
            <person name="Hernandez J."/>
            <person name="Hines S."/>
            <person name="Holder M."/>
            <person name="Hume J."/>
            <person name="Jhangiani S.N."/>
            <person name="Joshi V."/>
            <person name="Khan Z.M."/>
            <person name="Jackson L."/>
            <person name="Kovar C."/>
            <person name="Kowis A."/>
            <person name="Lee S."/>
            <person name="Lewis L.R."/>
            <person name="Margolis J."/>
            <person name="Morgan M."/>
            <person name="Nazareth L.V."/>
            <person name="Nguyen N."/>
            <person name="Okwuonu G."/>
            <person name="Parker D."/>
            <person name="Richards S."/>
            <person name="Ruiz S.J."/>
            <person name="Santibanez J."/>
            <person name="Savard J."/>
            <person name="Scherer S.E."/>
            <person name="Schneider B."/>
            <person name="Sodergren E."/>
            <person name="Tautz D."/>
            <person name="Vattahil S."/>
            <person name="Villasana D."/>
            <person name="White C.S."/>
            <person name="Wright R."/>
            <person name="Park Y."/>
            <person name="Beeman R.W."/>
            <person name="Lord J."/>
            <person name="Oppert B."/>
            <person name="Lorenzen M."/>
            <person name="Brown S."/>
            <person name="Wang L."/>
            <person name="Savard J."/>
            <person name="Tautz D."/>
            <person name="Richards S."/>
            <person name="Weinstock G."/>
            <person name="Gibbs R.A."/>
            <person name="Liu Y."/>
            <person name="Worley K."/>
            <person name="Weinstock G."/>
            <person name="Elsik C.G."/>
            <person name="Reese J.T."/>
            <person name="Elhaik E."/>
            <person name="Landan G."/>
            <person name="Graur D."/>
            <person name="Arensburger P."/>
            <person name="Atkinson P."/>
            <person name="Beeman R.W."/>
            <person name="Beidler J."/>
            <person name="Brown S.J."/>
            <person name="Demuth J.P."/>
            <person name="Drury D.W."/>
            <person name="Du Y.Z."/>
            <person name="Fujiwara H."/>
            <person name="Lorenzen M."/>
            <person name="Maselli V."/>
            <person name="Osanai M."/>
            <person name="Park Y."/>
            <person name="Robertson H.M."/>
            <person name="Tu Z."/>
            <person name="Wang J.J."/>
            <person name="Wang S."/>
            <person name="Richards S."/>
            <person name="Song H."/>
            <person name="Zhang L."/>
            <person name="Sodergren E."/>
            <person name="Werner D."/>
            <person name="Stanke M."/>
            <person name="Morgenstern B."/>
            <person name="Solovyev V."/>
            <person name="Kosarev P."/>
            <person name="Brown G."/>
            <person name="Chen H.C."/>
            <person name="Ermolaeva O."/>
            <person name="Hlavina W."/>
            <person name="Kapustin Y."/>
            <person name="Kiryutin B."/>
            <person name="Kitts P."/>
            <person name="Maglott D."/>
            <person name="Pruitt K."/>
            <person name="Sapojnikov V."/>
            <person name="Souvorov A."/>
            <person name="Mackey A.J."/>
            <person name="Waterhouse R.M."/>
            <person name="Wyder S."/>
            <person name="Zdobnov E.M."/>
            <person name="Zdobnov E.M."/>
            <person name="Wyder S."/>
            <person name="Kriventseva E.V."/>
            <person name="Kadowaki T."/>
            <person name="Bork P."/>
            <person name="Aranda M."/>
            <person name="Bao R."/>
            <person name="Beermann A."/>
            <person name="Berns N."/>
            <person name="Bolognesi R."/>
            <person name="Bonneton F."/>
            <person name="Bopp D."/>
            <person name="Brown S.J."/>
            <person name="Bucher G."/>
            <person name="Butts T."/>
            <person name="Chaumot A."/>
            <person name="Denell R.E."/>
            <person name="Ferrier D.E."/>
            <person name="Friedrich M."/>
            <person name="Gordon C.M."/>
            <person name="Jindra M."/>
            <person name="Klingler M."/>
            <person name="Lan Q."/>
            <person name="Lattorff H.M."/>
            <person name="Laudet V."/>
            <person name="von Levetsow C."/>
            <person name="Liu Z."/>
            <person name="Lutz R."/>
            <person name="Lynch J.A."/>
            <person name="da Fonseca R.N."/>
            <person name="Posnien N."/>
            <person name="Reuter R."/>
            <person name="Roth S."/>
            <person name="Savard J."/>
            <person name="Schinko J.B."/>
            <person name="Schmitt C."/>
            <person name="Schoppmeier M."/>
            <person name="Schroder R."/>
            <person name="Shippy T.D."/>
            <person name="Simonnet F."/>
            <person name="Marques-Souza H."/>
            <person name="Tautz D."/>
            <person name="Tomoyasu Y."/>
            <person name="Trauner J."/>
            <person name="Van der Zee M."/>
            <person name="Vervoort M."/>
            <person name="Wittkopp N."/>
            <person name="Wimmer E.A."/>
            <person name="Yang X."/>
            <person name="Jones A.K."/>
            <person name="Sattelle D.B."/>
            <person name="Ebert P.R."/>
            <person name="Nelson D."/>
            <person name="Scott J.G."/>
            <person name="Beeman R.W."/>
            <person name="Muthukrishnan S."/>
            <person name="Kramer K.J."/>
            <person name="Arakane Y."/>
            <person name="Beeman R.W."/>
            <person name="Zhu Q."/>
            <person name="Hogenkamp D."/>
            <person name="Dixit R."/>
            <person name="Oppert B."/>
            <person name="Jiang H."/>
            <person name="Zou Z."/>
            <person name="Marshall J."/>
            <person name="Elpidina E."/>
            <person name="Vinokurov K."/>
            <person name="Oppert C."/>
            <person name="Zou Z."/>
            <person name="Evans J."/>
            <person name="Lu Z."/>
            <person name="Zhao P."/>
            <person name="Sumathipala N."/>
            <person name="Altincicek B."/>
            <person name="Vilcinskas A."/>
            <person name="Williams M."/>
            <person name="Hultmark D."/>
            <person name="Hetru C."/>
            <person name="Jiang H."/>
            <person name="Grimmelikhuijzen C.J."/>
            <person name="Hauser F."/>
            <person name="Cazzamali G."/>
            <person name="Williamson M."/>
            <person name="Park Y."/>
            <person name="Li B."/>
            <person name="Tanaka Y."/>
            <person name="Predel R."/>
            <person name="Neupert S."/>
            <person name="Schachtner J."/>
            <person name="Verleyen P."/>
            <person name="Raible F."/>
            <person name="Bork P."/>
            <person name="Friedrich M."/>
            <person name="Walden K.K."/>
            <person name="Robertson H.M."/>
            <person name="Angeli S."/>
            <person name="Foret S."/>
            <person name="Bucher G."/>
            <person name="Schuetz S."/>
            <person name="Maleszka R."/>
            <person name="Wimmer E.A."/>
            <person name="Beeman R.W."/>
            <person name="Lorenzen M."/>
            <person name="Tomoyasu Y."/>
            <person name="Miller S.C."/>
            <person name="Grossmann D."/>
            <person name="Bucher G."/>
        </authorList>
    </citation>
    <scope>NUCLEOTIDE SEQUENCE [LARGE SCALE GENOMIC DNA]</scope>
    <source>
        <strain evidence="1 2">Georgia GA2</strain>
    </source>
</reference>
<dbReference type="AlphaFoldDB" id="D6W706"/>